<dbReference type="InterPro" id="IPR000073">
    <property type="entry name" value="AB_hydrolase_1"/>
</dbReference>
<evidence type="ECO:0000256" key="1">
    <source>
        <dbReference type="ARBA" id="ARBA00023125"/>
    </source>
</evidence>
<proteinExistence type="predicted"/>
<dbReference type="OrthoDB" id="9793083at2"/>
<dbReference type="InterPro" id="IPR036388">
    <property type="entry name" value="WH-like_DNA-bd_sf"/>
</dbReference>
<dbReference type="Gene3D" id="3.40.50.1820">
    <property type="entry name" value="alpha/beta hydrolase"/>
    <property type="match status" value="1"/>
</dbReference>
<reference evidence="3 4" key="1">
    <citation type="submission" date="2019-03" db="EMBL/GenBank/DDBJ databases">
        <title>Genomic Encyclopedia of Type Strains, Phase IV (KMG-IV): sequencing the most valuable type-strain genomes for metagenomic binning, comparative biology and taxonomic classification.</title>
        <authorList>
            <person name="Goeker M."/>
        </authorList>
    </citation>
    <scope>NUCLEOTIDE SEQUENCE [LARGE SCALE GENOMIC DNA]</scope>
    <source>
        <strain evidence="3 4">DSM 104836</strain>
    </source>
</reference>
<sequence length="539" mass="60339">MTHPLTITLQGELTVTADGQTVALPASRKARAVLGYLAATGRPVRRERLCEMFWDLPDDPRGSLRWALSKLRQVVDHDGTRRIIADRERVELCLDATQVALRDIWVRLFDDPPIIPPPELRAMAEHFERPFLEGLDAAGTEIFQSWLASERDNVHVMHLNILRRLALHPEITLDEAVRWARLWQDHAPLQTDPARGLAQTLARSGRLEEARAFEKAFTDDMLQAGLIIDGPLMPTDLSPELTDARSPEPREPASRRMLRKQTIGFCRTPDGVRIAHAKVGDGPPLVKAANWLNHLELDWNSPIWGGTFEACAAGRTFIRYDERGNGLSDWDVDEISFDAFVRDLETVVDAYGLERFPLLGISQGAAVCVEYAARHPGRVSGLVLIAGYATGWRIGASTEEQARREAVLTLTRHGWGTSNPAYRHIFSQTFMPDSAPEDLAWFDEFQRQCTSPENAVRFQEAFGDIDVRESLSKVTAPTIVFHARNDHRISIDQGRELAIGIAGAEFVPLDSKNHILLGHEPAWLECVQKTDAFLEAIAD</sequence>
<dbReference type="EMBL" id="SLZU01000008">
    <property type="protein sequence ID" value="TCS62847.1"/>
    <property type="molecule type" value="Genomic_DNA"/>
</dbReference>
<keyword evidence="1" id="KW-0238">DNA-binding</keyword>
<comment type="caution">
    <text evidence="3">The sequence shown here is derived from an EMBL/GenBank/DDBJ whole genome shotgun (WGS) entry which is preliminary data.</text>
</comment>
<dbReference type="GO" id="GO:0006355">
    <property type="term" value="P:regulation of DNA-templated transcription"/>
    <property type="evidence" value="ECO:0007669"/>
    <property type="project" value="InterPro"/>
</dbReference>
<dbReference type="SUPFAM" id="SSF53474">
    <property type="entry name" value="alpha/beta-Hydrolases"/>
    <property type="match status" value="1"/>
</dbReference>
<feature type="domain" description="OmpR/PhoB-type" evidence="2">
    <location>
        <begin position="19"/>
        <end position="94"/>
    </location>
</feature>
<accession>A0A4R3JB64</accession>
<dbReference type="InterPro" id="IPR029058">
    <property type="entry name" value="AB_hydrolase_fold"/>
</dbReference>
<dbReference type="InterPro" id="IPR001867">
    <property type="entry name" value="OmpR/PhoB-type_DNA-bd"/>
</dbReference>
<protein>
    <submittedName>
        <fullName evidence="3">Pimeloyl-ACP methyl ester carboxylesterase</fullName>
    </submittedName>
</protein>
<keyword evidence="4" id="KW-1185">Reference proteome</keyword>
<dbReference type="InterPro" id="IPR016032">
    <property type="entry name" value="Sig_transdc_resp-reg_C-effctor"/>
</dbReference>
<organism evidence="3 4">
    <name type="scientific">Primorskyibacter sedentarius</name>
    <dbReference type="NCBI Taxonomy" id="745311"/>
    <lineage>
        <taxon>Bacteria</taxon>
        <taxon>Pseudomonadati</taxon>
        <taxon>Pseudomonadota</taxon>
        <taxon>Alphaproteobacteria</taxon>
        <taxon>Rhodobacterales</taxon>
        <taxon>Roseobacteraceae</taxon>
        <taxon>Primorskyibacter</taxon>
    </lineage>
</organism>
<dbReference type="PANTHER" id="PTHR43433">
    <property type="entry name" value="HYDROLASE, ALPHA/BETA FOLD FAMILY PROTEIN"/>
    <property type="match status" value="1"/>
</dbReference>
<dbReference type="Pfam" id="PF00561">
    <property type="entry name" value="Abhydrolase_1"/>
    <property type="match status" value="1"/>
</dbReference>
<dbReference type="Gene3D" id="1.10.10.10">
    <property type="entry name" value="Winged helix-like DNA-binding domain superfamily/Winged helix DNA-binding domain"/>
    <property type="match status" value="1"/>
</dbReference>
<dbReference type="RefSeq" id="WP_132245501.1">
    <property type="nucleotide sequence ID" value="NZ_SLZU01000008.1"/>
</dbReference>
<name>A0A4R3JB64_9RHOB</name>
<dbReference type="SMART" id="SM00862">
    <property type="entry name" value="Trans_reg_C"/>
    <property type="match status" value="1"/>
</dbReference>
<evidence type="ECO:0000313" key="4">
    <source>
        <dbReference type="Proteomes" id="UP000295696"/>
    </source>
</evidence>
<dbReference type="InterPro" id="IPR050471">
    <property type="entry name" value="AB_hydrolase"/>
</dbReference>
<dbReference type="GO" id="GO:0000160">
    <property type="term" value="P:phosphorelay signal transduction system"/>
    <property type="evidence" value="ECO:0007669"/>
    <property type="project" value="InterPro"/>
</dbReference>
<dbReference type="AlphaFoldDB" id="A0A4R3JB64"/>
<dbReference type="GO" id="GO:0003677">
    <property type="term" value="F:DNA binding"/>
    <property type="evidence" value="ECO:0007669"/>
    <property type="project" value="UniProtKB-KW"/>
</dbReference>
<dbReference type="PRINTS" id="PR00111">
    <property type="entry name" value="ABHYDROLASE"/>
</dbReference>
<dbReference type="PANTHER" id="PTHR43433:SF5">
    <property type="entry name" value="AB HYDROLASE-1 DOMAIN-CONTAINING PROTEIN"/>
    <property type="match status" value="1"/>
</dbReference>
<evidence type="ECO:0000313" key="3">
    <source>
        <dbReference type="EMBL" id="TCS62847.1"/>
    </source>
</evidence>
<dbReference type="Proteomes" id="UP000295696">
    <property type="component" value="Unassembled WGS sequence"/>
</dbReference>
<evidence type="ECO:0000259" key="2">
    <source>
        <dbReference type="SMART" id="SM00862"/>
    </source>
</evidence>
<dbReference type="SUPFAM" id="SSF46894">
    <property type="entry name" value="C-terminal effector domain of the bipartite response regulators"/>
    <property type="match status" value="1"/>
</dbReference>
<gene>
    <name evidence="3" type="ORF">EDD52_108142</name>
</gene>